<proteinExistence type="predicted"/>
<sequence>MSNSPKINDSTWTKSTFSDHGNACVEVRIHNDTVLIRDSKFAGDPSLQPIIAVPVALWSDFLSTVSDDSSGAGRTELGIPRVEHDPATGTTTLIDAVETTLVYTAEEWRAFLDGVRHDQFALA</sequence>
<dbReference type="RefSeq" id="WP_196150017.1">
    <property type="nucleotide sequence ID" value="NZ_JADMLG010000005.1"/>
</dbReference>
<keyword evidence="3" id="KW-1185">Reference proteome</keyword>
<dbReference type="Proteomes" id="UP000655751">
    <property type="component" value="Unassembled WGS sequence"/>
</dbReference>
<dbReference type="AlphaFoldDB" id="A0A931IC42"/>
<evidence type="ECO:0000313" key="3">
    <source>
        <dbReference type="Proteomes" id="UP000655751"/>
    </source>
</evidence>
<organism evidence="2 3">
    <name type="scientific">Nocardia bovistercoris</name>
    <dbReference type="NCBI Taxonomy" id="2785916"/>
    <lineage>
        <taxon>Bacteria</taxon>
        <taxon>Bacillati</taxon>
        <taxon>Actinomycetota</taxon>
        <taxon>Actinomycetes</taxon>
        <taxon>Mycobacteriales</taxon>
        <taxon>Nocardiaceae</taxon>
        <taxon>Nocardia</taxon>
    </lineage>
</organism>
<reference evidence="2" key="1">
    <citation type="submission" date="2020-11" db="EMBL/GenBank/DDBJ databases">
        <title>Nocardia NEAU-351.nov., a novel actinomycete isolated from the cow dung.</title>
        <authorList>
            <person name="Zhang X."/>
        </authorList>
    </citation>
    <scope>NUCLEOTIDE SEQUENCE</scope>
    <source>
        <strain evidence="2">NEAU-351</strain>
    </source>
</reference>
<comment type="caution">
    <text evidence="2">The sequence shown here is derived from an EMBL/GenBank/DDBJ whole genome shotgun (WGS) entry which is preliminary data.</text>
</comment>
<evidence type="ECO:0000259" key="1">
    <source>
        <dbReference type="Pfam" id="PF04149"/>
    </source>
</evidence>
<gene>
    <name evidence="2" type="ORF">IT779_15625</name>
</gene>
<dbReference type="Pfam" id="PF04149">
    <property type="entry name" value="DUF397"/>
    <property type="match status" value="1"/>
</dbReference>
<evidence type="ECO:0000313" key="2">
    <source>
        <dbReference type="EMBL" id="MBH0777705.1"/>
    </source>
</evidence>
<dbReference type="InterPro" id="IPR007278">
    <property type="entry name" value="DUF397"/>
</dbReference>
<protein>
    <submittedName>
        <fullName evidence="2">DUF397 domain-containing protein</fullName>
    </submittedName>
</protein>
<feature type="domain" description="DUF397" evidence="1">
    <location>
        <begin position="11"/>
        <end position="65"/>
    </location>
</feature>
<dbReference type="EMBL" id="JADMLG010000005">
    <property type="protein sequence ID" value="MBH0777705.1"/>
    <property type="molecule type" value="Genomic_DNA"/>
</dbReference>
<name>A0A931IC42_9NOCA</name>
<accession>A0A931IC42</accession>